<evidence type="ECO:0000313" key="2">
    <source>
        <dbReference type="Proteomes" id="UP001284601"/>
    </source>
</evidence>
<name>A0ABU4HHX7_9ACTN</name>
<dbReference type="InterPro" id="IPR010451">
    <property type="entry name" value="Acetoacetate_decarboxylase"/>
</dbReference>
<dbReference type="InterPro" id="IPR023375">
    <property type="entry name" value="ADC_dom_sf"/>
</dbReference>
<organism evidence="1 2">
    <name type="scientific">Conexibacter stalactiti</name>
    <dbReference type="NCBI Taxonomy" id="1940611"/>
    <lineage>
        <taxon>Bacteria</taxon>
        <taxon>Bacillati</taxon>
        <taxon>Actinomycetota</taxon>
        <taxon>Thermoleophilia</taxon>
        <taxon>Solirubrobacterales</taxon>
        <taxon>Conexibacteraceae</taxon>
        <taxon>Conexibacter</taxon>
    </lineage>
</organism>
<dbReference type="SUPFAM" id="SSF160104">
    <property type="entry name" value="Acetoacetate decarboxylase-like"/>
    <property type="match status" value="1"/>
</dbReference>
<gene>
    <name evidence="1" type="ORF">R7226_01100</name>
</gene>
<dbReference type="GO" id="GO:0047602">
    <property type="term" value="F:acetoacetate decarboxylase activity"/>
    <property type="evidence" value="ECO:0007669"/>
    <property type="project" value="UniProtKB-EC"/>
</dbReference>
<sequence length="243" mass="26556">MTFDPRTISGTPYGAPLVPPLPIRLRRTEILTVVYETDAAAADALLPQPLELAAPLVLVNVYWMHDAEFFGVYGESAVQLPVRLPDGAPAMYSPFLVLDSDAAVAAGRELYGQPKKAGRVTLRPDGDLLVGRVERNGIDLLTATICWKQQACAPDLLEALVPGSGTNVNLRVLPLDGADVRRELVVRDFEDVIVHECWTGPATVELRPNAQVPIHQLPVRTVRGATHRLIDLTLPPGRVIHRY</sequence>
<dbReference type="EMBL" id="JAWSTH010000001">
    <property type="protein sequence ID" value="MDW5592915.1"/>
    <property type="molecule type" value="Genomic_DNA"/>
</dbReference>
<dbReference type="EC" id="4.1.1.4" evidence="1"/>
<protein>
    <submittedName>
        <fullName evidence="1">Acetoacetate decarboxylase</fullName>
        <ecNumber evidence="1">4.1.1.4</ecNumber>
    </submittedName>
</protein>
<keyword evidence="1" id="KW-0456">Lyase</keyword>
<dbReference type="Pfam" id="PF06314">
    <property type="entry name" value="ADC"/>
    <property type="match status" value="1"/>
</dbReference>
<dbReference type="RefSeq" id="WP_318595172.1">
    <property type="nucleotide sequence ID" value="NZ_JAWSTH010000001.1"/>
</dbReference>
<dbReference type="Proteomes" id="UP001284601">
    <property type="component" value="Unassembled WGS sequence"/>
</dbReference>
<reference evidence="2" key="1">
    <citation type="submission" date="2023-07" db="EMBL/GenBank/DDBJ databases">
        <title>Conexibacter stalactiti sp. nov., isolated from stalactites in a lava cave and emended description of the genus Conexibacter.</title>
        <authorList>
            <person name="Lee S.D."/>
        </authorList>
    </citation>
    <scope>NUCLEOTIDE SEQUENCE [LARGE SCALE GENOMIC DNA]</scope>
    <source>
        <strain evidence="2">KCTC 39840</strain>
    </source>
</reference>
<proteinExistence type="predicted"/>
<accession>A0ABU4HHX7</accession>
<comment type="caution">
    <text evidence="1">The sequence shown here is derived from an EMBL/GenBank/DDBJ whole genome shotgun (WGS) entry which is preliminary data.</text>
</comment>
<dbReference type="NCBIfam" id="NF002614">
    <property type="entry name" value="PRK02265.1"/>
    <property type="match status" value="1"/>
</dbReference>
<keyword evidence="2" id="KW-1185">Reference proteome</keyword>
<dbReference type="Gene3D" id="2.40.400.10">
    <property type="entry name" value="Acetoacetate decarboxylase-like"/>
    <property type="match status" value="1"/>
</dbReference>
<evidence type="ECO:0000313" key="1">
    <source>
        <dbReference type="EMBL" id="MDW5592915.1"/>
    </source>
</evidence>